<evidence type="ECO:0000256" key="2">
    <source>
        <dbReference type="SAM" id="Phobius"/>
    </source>
</evidence>
<dbReference type="EMBL" id="GBRD01014475">
    <property type="protein sequence ID" value="JAG51351.1"/>
    <property type="molecule type" value="Transcribed_RNA"/>
</dbReference>
<reference evidence="4" key="3">
    <citation type="submission" date="2014-09" db="EMBL/GenBank/DDBJ databases">
        <authorList>
            <person name="Magalhaes I.L.F."/>
            <person name="Oliveira U."/>
            <person name="Santos F.R."/>
            <person name="Vidigal T.H.D.A."/>
            <person name="Brescovit A.D."/>
            <person name="Santos A.J."/>
        </authorList>
    </citation>
    <scope>NUCLEOTIDE SEQUENCE</scope>
</reference>
<evidence type="ECO:0000256" key="1">
    <source>
        <dbReference type="SAM" id="MobiDB-lite"/>
    </source>
</evidence>
<sequence length="335" mass="36940">MDSDEIHRRAEERRRKVIANAEARLKRITDLAKSENMAQRPCTNTSDNEFVEFDVDTFVNEPSKPANNGSPKFPVNSNHLDSLPESSNSAGGANRGTLNGCRNIPDPSQLGRTSSEEFIRMFQEGSFGPNNFMFPPAQGSSVLPTGQRSNPNEMNQMNLQDLNNSMNAMFAGQNPADLSNLLNLVAGLASASGPMPRAPPPGAASTPQEEPHPALKPILNIVVFLILGVMSRIFFQFSTLKINVFAPFLCLAVPLAIMSWGRKRTPVTGLLSAVMLFIRNPRTQSLILNWVRLTTLLRGLSRLFACYFFTFVITHVVFELSTIHKDINQHSSPAD</sequence>
<feature type="compositionally biased region" description="Polar residues" evidence="1">
    <location>
        <begin position="65"/>
        <end position="91"/>
    </location>
</feature>
<evidence type="ECO:0000313" key="3">
    <source>
        <dbReference type="EMBL" id="JAG11315.1"/>
    </source>
</evidence>
<evidence type="ECO:0000313" key="4">
    <source>
        <dbReference type="EMBL" id="JAG51351.1"/>
    </source>
</evidence>
<proteinExistence type="predicted"/>
<dbReference type="EMBL" id="GDHC01002026">
    <property type="protein sequence ID" value="JAQ16603.1"/>
    <property type="molecule type" value="Transcribed_RNA"/>
</dbReference>
<feature type="region of interest" description="Disordered" evidence="1">
    <location>
        <begin position="61"/>
        <end position="110"/>
    </location>
</feature>
<evidence type="ECO:0000313" key="5">
    <source>
        <dbReference type="EMBL" id="JAQ16603.1"/>
    </source>
</evidence>
<organism evidence="3">
    <name type="scientific">Lygus hesperus</name>
    <name type="common">Western plant bug</name>
    <dbReference type="NCBI Taxonomy" id="30085"/>
    <lineage>
        <taxon>Eukaryota</taxon>
        <taxon>Metazoa</taxon>
        <taxon>Ecdysozoa</taxon>
        <taxon>Arthropoda</taxon>
        <taxon>Hexapoda</taxon>
        <taxon>Insecta</taxon>
        <taxon>Pterygota</taxon>
        <taxon>Neoptera</taxon>
        <taxon>Paraneoptera</taxon>
        <taxon>Hemiptera</taxon>
        <taxon>Heteroptera</taxon>
        <taxon>Panheteroptera</taxon>
        <taxon>Cimicomorpha</taxon>
        <taxon>Miridae</taxon>
        <taxon>Mirini</taxon>
        <taxon>Lygus</taxon>
    </lineage>
</organism>
<feature type="transmembrane region" description="Helical" evidence="2">
    <location>
        <begin position="217"/>
        <end position="235"/>
    </location>
</feature>
<name>A0A0A9X2I5_LYGHE</name>
<dbReference type="EMBL" id="GBHO01032289">
    <property type="protein sequence ID" value="JAG11315.1"/>
    <property type="molecule type" value="Transcribed_RNA"/>
</dbReference>
<keyword evidence="2" id="KW-0812">Transmembrane</keyword>
<feature type="transmembrane region" description="Helical" evidence="2">
    <location>
        <begin position="242"/>
        <end position="261"/>
    </location>
</feature>
<keyword evidence="2" id="KW-0472">Membrane</keyword>
<reference evidence="3" key="1">
    <citation type="journal article" date="2014" name="PLoS ONE">
        <title>Transcriptome-Based Identification of ABC Transporters in the Western Tarnished Plant Bug Lygus hesperus.</title>
        <authorList>
            <person name="Hull J.J."/>
            <person name="Chaney K."/>
            <person name="Geib S.M."/>
            <person name="Fabrick J.A."/>
            <person name="Brent C.S."/>
            <person name="Walsh D."/>
            <person name="Lavine L.C."/>
        </authorList>
    </citation>
    <scope>NUCLEOTIDE SEQUENCE</scope>
</reference>
<feature type="transmembrane region" description="Helical" evidence="2">
    <location>
        <begin position="299"/>
        <end position="318"/>
    </location>
</feature>
<reference evidence="5" key="4">
    <citation type="journal article" date="2016" name="Gigascience">
        <title>De novo construction of an expanded transcriptome assembly for the western tarnished plant bug, Lygus hesperus.</title>
        <authorList>
            <person name="Tassone E.E."/>
            <person name="Geib S.M."/>
            <person name="Hall B."/>
            <person name="Fabrick J.A."/>
            <person name="Brent C.S."/>
            <person name="Hull J.J."/>
        </authorList>
    </citation>
    <scope>NUCLEOTIDE SEQUENCE</scope>
</reference>
<protein>
    <submittedName>
        <fullName evidence="3">Cytochrome P450 1A1</fullName>
    </submittedName>
</protein>
<dbReference type="AlphaFoldDB" id="A0A0A9X2I5"/>
<gene>
    <name evidence="3" type="primary">CYP1A1</name>
    <name evidence="3" type="ORF">CM83_73039</name>
    <name evidence="5" type="ORF">g.80355</name>
</gene>
<reference evidence="3" key="2">
    <citation type="submission" date="2014-07" db="EMBL/GenBank/DDBJ databases">
        <authorList>
            <person name="Hull J."/>
        </authorList>
    </citation>
    <scope>NUCLEOTIDE SEQUENCE</scope>
</reference>
<accession>A0A0A9X2I5</accession>
<keyword evidence="2" id="KW-1133">Transmembrane helix</keyword>